<name>A0A1Y2M445_EPING</name>
<dbReference type="AlphaFoldDB" id="A0A1Y2M445"/>
<protein>
    <recommendedName>
        <fullName evidence="3">Heterokaryon incompatibility domain-containing protein</fullName>
    </recommendedName>
</protein>
<dbReference type="InParanoid" id="A0A1Y2M445"/>
<evidence type="ECO:0008006" key="3">
    <source>
        <dbReference type="Google" id="ProtNLM"/>
    </source>
</evidence>
<dbReference type="Proteomes" id="UP000193240">
    <property type="component" value="Unassembled WGS sequence"/>
</dbReference>
<evidence type="ECO:0000313" key="1">
    <source>
        <dbReference type="EMBL" id="OSS50579.1"/>
    </source>
</evidence>
<proteinExistence type="predicted"/>
<dbReference type="PANTHER" id="PTHR33112">
    <property type="entry name" value="DOMAIN PROTEIN, PUTATIVE-RELATED"/>
    <property type="match status" value="1"/>
</dbReference>
<dbReference type="EMBL" id="KZ107841">
    <property type="protein sequence ID" value="OSS50579.1"/>
    <property type="molecule type" value="Genomic_DNA"/>
</dbReference>
<evidence type="ECO:0000313" key="2">
    <source>
        <dbReference type="Proteomes" id="UP000193240"/>
    </source>
</evidence>
<reference evidence="1 2" key="1">
    <citation type="journal article" date="2017" name="Genome Announc.">
        <title>Genome sequence of the saprophytic ascomycete Epicoccum nigrum ICMP 19927 strain isolated from New Zealand.</title>
        <authorList>
            <person name="Fokin M."/>
            <person name="Fleetwood D."/>
            <person name="Weir B.S."/>
            <person name="Villas-Boas S.G."/>
        </authorList>
    </citation>
    <scope>NUCLEOTIDE SEQUENCE [LARGE SCALE GENOMIC DNA]</scope>
    <source>
        <strain evidence="1 2">ICMP 19927</strain>
    </source>
</reference>
<gene>
    <name evidence="1" type="ORF">B5807_04672</name>
</gene>
<dbReference type="PANTHER" id="PTHR33112:SF16">
    <property type="entry name" value="HETEROKARYON INCOMPATIBILITY DOMAIN-CONTAINING PROTEIN"/>
    <property type="match status" value="1"/>
</dbReference>
<keyword evidence="2" id="KW-1185">Reference proteome</keyword>
<accession>A0A1Y2M445</accession>
<organism evidence="1 2">
    <name type="scientific">Epicoccum nigrum</name>
    <name type="common">Soil fungus</name>
    <name type="synonym">Epicoccum purpurascens</name>
    <dbReference type="NCBI Taxonomy" id="105696"/>
    <lineage>
        <taxon>Eukaryota</taxon>
        <taxon>Fungi</taxon>
        <taxon>Dikarya</taxon>
        <taxon>Ascomycota</taxon>
        <taxon>Pezizomycotina</taxon>
        <taxon>Dothideomycetes</taxon>
        <taxon>Pleosporomycetidae</taxon>
        <taxon>Pleosporales</taxon>
        <taxon>Pleosporineae</taxon>
        <taxon>Didymellaceae</taxon>
        <taxon>Epicoccum</taxon>
    </lineage>
</organism>
<dbReference type="STRING" id="105696.A0A1Y2M445"/>
<sequence>MCFVYENAVITFVAPEASSSDVGLSISNPRRGTVKLDFEMSDNSVRPQGVVYVREALSSLVFPLHAHRTEPSPESIISTRAWTMQELLLSPRVLWFGSAEIGWSCWSATACECQPRLTFEYLHIDERSPQSKLLKISSSQKQIGKSDTDWGRTWCDLVEQYTSRHLTVATDRLPAMSGLAAAIGNHLPSDYLAGVWQSQLSSQLLWYSAWSVQSSSDAYAQTLEDDYAPSWTWASVPGSVVFDINDDMKRSSHVWRVISVDFHHFDIGHFGRGNGSITLESYLWPVYGARTRLEQISDLNGRALPNDVPIVDEDGIMWDPRPKTRAWDGDDPVNEELWFFAGALVKSSRHKYFVSCKGLVLERLPNSNKYRRLGGGIAPLGKSAPKDWDAWKQKAQWATIILV</sequence>